<evidence type="ECO:0000256" key="12">
    <source>
        <dbReference type="ARBA" id="ARBA00023012"/>
    </source>
</evidence>
<dbReference type="Proteomes" id="UP000535838">
    <property type="component" value="Unassembled WGS sequence"/>
</dbReference>
<evidence type="ECO:0000259" key="16">
    <source>
        <dbReference type="PROSITE" id="PS50109"/>
    </source>
</evidence>
<dbReference type="RefSeq" id="WP_185121017.1">
    <property type="nucleotide sequence ID" value="NZ_JACJVQ010000014.1"/>
</dbReference>
<comment type="catalytic activity">
    <reaction evidence="1">
        <text>ATP + protein L-histidine = ADP + protein N-phospho-L-histidine.</text>
        <dbReference type="EC" id="2.7.13.3"/>
    </reaction>
</comment>
<dbReference type="PROSITE" id="PS50109">
    <property type="entry name" value="HIS_KIN"/>
    <property type="match status" value="1"/>
</dbReference>
<feature type="transmembrane region" description="Helical" evidence="15">
    <location>
        <begin position="20"/>
        <end position="44"/>
    </location>
</feature>
<feature type="domain" description="HAMP" evidence="17">
    <location>
        <begin position="332"/>
        <end position="384"/>
    </location>
</feature>
<sequence>MLERFRDRRAFFPIFPLKSIQSSIAFAFSVLILLTVAATSLIAYRLSVSAVERNSKGYIREVINQVNTNIQSYVDNMENISLLAMTNKDVKYYISGNSFVGNGNEERRPYEKRISDLFQAILYTRKDIASIMVFGYNGRFVSDRRITTLNPNAKAEEQAWYKDARRASGKSVISAPHVQNILQDEYRWVVSLSRELKNSDGLTADGIFLVDLNLSVINDLLSQINLGKKGYVFIVDRSGNIVYHPQQQLIYSGLRSEKIAEVGSAPSGTAFKVEDDEGKRFYSVQDTSFGWKIVGVAYAGDLIGYRSTLINFLLITLGGVAVSLVISVLLSHRLSRPIRNLQRNMRKVEKGNFDVQAEVAQMNEIGQLARTFNMMVGQIKNLMQEIVVTHENKRKSELQLLQAQINPHFLYNTLDSIVWMAETKQHEEVVLMTSALAKLFRASITKEQELVPVRIEVEHITNYLLIQKMRYSSKLDYRLEIPDSILEYGTLKILLQPFVENAIYHGIRNKPGIGTIVVRGMETGEGIVFEVEDDGLGMTEEQLEKIWHAPDGERRSGGIGIRNVNERIQLYFGRSYGIAIRSELAEGTVVTIRIPKTKGTGEPDDAGQRAEGSAS</sequence>
<evidence type="ECO:0000256" key="3">
    <source>
        <dbReference type="ARBA" id="ARBA00012438"/>
    </source>
</evidence>
<dbReference type="CDD" id="cd06225">
    <property type="entry name" value="HAMP"/>
    <property type="match status" value="1"/>
</dbReference>
<dbReference type="SUPFAM" id="SSF158472">
    <property type="entry name" value="HAMP domain-like"/>
    <property type="match status" value="1"/>
</dbReference>
<dbReference type="SUPFAM" id="SSF55874">
    <property type="entry name" value="ATPase domain of HSP90 chaperone/DNA topoisomerase II/histidine kinase"/>
    <property type="match status" value="1"/>
</dbReference>
<reference evidence="18 19" key="1">
    <citation type="submission" date="2020-08" db="EMBL/GenBank/DDBJ databases">
        <title>Cohnella phylogeny.</title>
        <authorList>
            <person name="Dunlap C."/>
        </authorList>
    </citation>
    <scope>NUCLEOTIDE SEQUENCE [LARGE SCALE GENOMIC DNA]</scope>
    <source>
        <strain evidence="18 19">DSM 25241</strain>
    </source>
</reference>
<evidence type="ECO:0000256" key="10">
    <source>
        <dbReference type="ARBA" id="ARBA00022840"/>
    </source>
</evidence>
<evidence type="ECO:0000256" key="4">
    <source>
        <dbReference type="ARBA" id="ARBA00022475"/>
    </source>
</evidence>
<dbReference type="SMART" id="SM00387">
    <property type="entry name" value="HATPase_c"/>
    <property type="match status" value="1"/>
</dbReference>
<evidence type="ECO:0000259" key="17">
    <source>
        <dbReference type="PROSITE" id="PS50885"/>
    </source>
</evidence>
<evidence type="ECO:0000313" key="18">
    <source>
        <dbReference type="EMBL" id="MBB6635784.1"/>
    </source>
</evidence>
<gene>
    <name evidence="18" type="ORF">H7B67_16820</name>
</gene>
<dbReference type="InterPro" id="IPR005467">
    <property type="entry name" value="His_kinase_dom"/>
</dbReference>
<dbReference type="PANTHER" id="PTHR34220:SF7">
    <property type="entry name" value="SENSOR HISTIDINE KINASE YPDA"/>
    <property type="match status" value="1"/>
</dbReference>
<dbReference type="GO" id="GO:0000155">
    <property type="term" value="F:phosphorelay sensor kinase activity"/>
    <property type="evidence" value="ECO:0007669"/>
    <property type="project" value="InterPro"/>
</dbReference>
<keyword evidence="5" id="KW-0597">Phosphoprotein</keyword>
<dbReference type="InterPro" id="IPR003594">
    <property type="entry name" value="HATPase_dom"/>
</dbReference>
<keyword evidence="10" id="KW-0067">ATP-binding</keyword>
<keyword evidence="4" id="KW-1003">Cell membrane</keyword>
<feature type="region of interest" description="Disordered" evidence="14">
    <location>
        <begin position="595"/>
        <end position="615"/>
    </location>
</feature>
<dbReference type="GO" id="GO:0005524">
    <property type="term" value="F:ATP binding"/>
    <property type="evidence" value="ECO:0007669"/>
    <property type="project" value="UniProtKB-KW"/>
</dbReference>
<proteinExistence type="predicted"/>
<evidence type="ECO:0000256" key="1">
    <source>
        <dbReference type="ARBA" id="ARBA00000085"/>
    </source>
</evidence>
<dbReference type="AlphaFoldDB" id="A0A841SV42"/>
<dbReference type="InterPro" id="IPR003660">
    <property type="entry name" value="HAMP_dom"/>
</dbReference>
<keyword evidence="13 15" id="KW-0472">Membrane</keyword>
<comment type="caution">
    <text evidence="18">The sequence shown here is derived from an EMBL/GenBank/DDBJ whole genome shotgun (WGS) entry which is preliminary data.</text>
</comment>
<dbReference type="InterPro" id="IPR036890">
    <property type="entry name" value="HATPase_C_sf"/>
</dbReference>
<evidence type="ECO:0000256" key="7">
    <source>
        <dbReference type="ARBA" id="ARBA00022692"/>
    </source>
</evidence>
<evidence type="ECO:0000256" key="9">
    <source>
        <dbReference type="ARBA" id="ARBA00022777"/>
    </source>
</evidence>
<dbReference type="Gene3D" id="3.30.565.10">
    <property type="entry name" value="Histidine kinase-like ATPase, C-terminal domain"/>
    <property type="match status" value="1"/>
</dbReference>
<dbReference type="Gene3D" id="6.10.340.10">
    <property type="match status" value="1"/>
</dbReference>
<evidence type="ECO:0000256" key="13">
    <source>
        <dbReference type="ARBA" id="ARBA00023136"/>
    </source>
</evidence>
<dbReference type="Pfam" id="PF02743">
    <property type="entry name" value="dCache_1"/>
    <property type="match status" value="1"/>
</dbReference>
<keyword evidence="19" id="KW-1185">Reference proteome</keyword>
<dbReference type="Pfam" id="PF06580">
    <property type="entry name" value="His_kinase"/>
    <property type="match status" value="1"/>
</dbReference>
<keyword evidence="11 15" id="KW-1133">Transmembrane helix</keyword>
<dbReference type="EMBL" id="JACJVQ010000014">
    <property type="protein sequence ID" value="MBB6635784.1"/>
    <property type="molecule type" value="Genomic_DNA"/>
</dbReference>
<keyword evidence="12" id="KW-0902">Two-component regulatory system</keyword>
<dbReference type="PROSITE" id="PS50885">
    <property type="entry name" value="HAMP"/>
    <property type="match status" value="1"/>
</dbReference>
<evidence type="ECO:0000256" key="15">
    <source>
        <dbReference type="SAM" id="Phobius"/>
    </source>
</evidence>
<evidence type="ECO:0000256" key="6">
    <source>
        <dbReference type="ARBA" id="ARBA00022679"/>
    </source>
</evidence>
<keyword evidence="6" id="KW-0808">Transferase</keyword>
<feature type="transmembrane region" description="Helical" evidence="15">
    <location>
        <begin position="309"/>
        <end position="330"/>
    </location>
</feature>
<dbReference type="Gene3D" id="3.30.450.20">
    <property type="entry name" value="PAS domain"/>
    <property type="match status" value="1"/>
</dbReference>
<comment type="subcellular location">
    <subcellularLocation>
        <location evidence="2">Cell membrane</location>
        <topology evidence="2">Multi-pass membrane protein</topology>
    </subcellularLocation>
</comment>
<evidence type="ECO:0000256" key="8">
    <source>
        <dbReference type="ARBA" id="ARBA00022741"/>
    </source>
</evidence>
<keyword evidence="8" id="KW-0547">Nucleotide-binding</keyword>
<dbReference type="SMART" id="SM00304">
    <property type="entry name" value="HAMP"/>
    <property type="match status" value="1"/>
</dbReference>
<dbReference type="PRINTS" id="PR00344">
    <property type="entry name" value="BCTRLSENSOR"/>
</dbReference>
<dbReference type="GO" id="GO:0005886">
    <property type="term" value="C:plasma membrane"/>
    <property type="evidence" value="ECO:0007669"/>
    <property type="project" value="UniProtKB-SubCell"/>
</dbReference>
<dbReference type="Pfam" id="PF00672">
    <property type="entry name" value="HAMP"/>
    <property type="match status" value="1"/>
</dbReference>
<dbReference type="InterPro" id="IPR010559">
    <property type="entry name" value="Sig_transdc_His_kin_internal"/>
</dbReference>
<keyword evidence="7 15" id="KW-0812">Transmembrane</keyword>
<protein>
    <recommendedName>
        <fullName evidence="3">histidine kinase</fullName>
        <ecNumber evidence="3">2.7.13.3</ecNumber>
    </recommendedName>
</protein>
<dbReference type="InterPro" id="IPR004358">
    <property type="entry name" value="Sig_transdc_His_kin-like_C"/>
</dbReference>
<dbReference type="CDD" id="cd12912">
    <property type="entry name" value="PDC2_MCP_like"/>
    <property type="match status" value="1"/>
</dbReference>
<name>A0A841SV42_9BACL</name>
<evidence type="ECO:0000256" key="11">
    <source>
        <dbReference type="ARBA" id="ARBA00022989"/>
    </source>
</evidence>
<dbReference type="Pfam" id="PF02518">
    <property type="entry name" value="HATPase_c"/>
    <property type="match status" value="1"/>
</dbReference>
<dbReference type="CDD" id="cd18773">
    <property type="entry name" value="PDC1_HK_sensor"/>
    <property type="match status" value="1"/>
</dbReference>
<dbReference type="EC" id="2.7.13.3" evidence="3"/>
<organism evidence="18 19">
    <name type="scientific">Cohnella thailandensis</name>
    <dbReference type="NCBI Taxonomy" id="557557"/>
    <lineage>
        <taxon>Bacteria</taxon>
        <taxon>Bacillati</taxon>
        <taxon>Bacillota</taxon>
        <taxon>Bacilli</taxon>
        <taxon>Bacillales</taxon>
        <taxon>Paenibacillaceae</taxon>
        <taxon>Cohnella</taxon>
    </lineage>
</organism>
<accession>A0A841SV42</accession>
<evidence type="ECO:0000256" key="14">
    <source>
        <dbReference type="SAM" id="MobiDB-lite"/>
    </source>
</evidence>
<dbReference type="InterPro" id="IPR050640">
    <property type="entry name" value="Bact_2-comp_sensor_kinase"/>
</dbReference>
<evidence type="ECO:0000313" key="19">
    <source>
        <dbReference type="Proteomes" id="UP000535838"/>
    </source>
</evidence>
<evidence type="ECO:0000256" key="5">
    <source>
        <dbReference type="ARBA" id="ARBA00022553"/>
    </source>
</evidence>
<keyword evidence="9 18" id="KW-0418">Kinase</keyword>
<evidence type="ECO:0000256" key="2">
    <source>
        <dbReference type="ARBA" id="ARBA00004651"/>
    </source>
</evidence>
<dbReference type="PANTHER" id="PTHR34220">
    <property type="entry name" value="SENSOR HISTIDINE KINASE YPDA"/>
    <property type="match status" value="1"/>
</dbReference>
<feature type="domain" description="Histidine kinase" evidence="16">
    <location>
        <begin position="491"/>
        <end position="598"/>
    </location>
</feature>
<dbReference type="InterPro" id="IPR033479">
    <property type="entry name" value="dCache_1"/>
</dbReference>